<organism evidence="1">
    <name type="scientific">Tanacetum cinerariifolium</name>
    <name type="common">Dalmatian daisy</name>
    <name type="synonym">Chrysanthemum cinerariifolium</name>
    <dbReference type="NCBI Taxonomy" id="118510"/>
    <lineage>
        <taxon>Eukaryota</taxon>
        <taxon>Viridiplantae</taxon>
        <taxon>Streptophyta</taxon>
        <taxon>Embryophyta</taxon>
        <taxon>Tracheophyta</taxon>
        <taxon>Spermatophyta</taxon>
        <taxon>Magnoliopsida</taxon>
        <taxon>eudicotyledons</taxon>
        <taxon>Gunneridae</taxon>
        <taxon>Pentapetalae</taxon>
        <taxon>asterids</taxon>
        <taxon>campanulids</taxon>
        <taxon>Asterales</taxon>
        <taxon>Asteraceae</taxon>
        <taxon>Asteroideae</taxon>
        <taxon>Anthemideae</taxon>
        <taxon>Anthemidinae</taxon>
        <taxon>Tanacetum</taxon>
    </lineage>
</organism>
<dbReference type="Gene3D" id="3.50.50.60">
    <property type="entry name" value="FAD/NAD(P)-binding domain"/>
    <property type="match status" value="1"/>
</dbReference>
<gene>
    <name evidence="1" type="ORF">Tci_917894</name>
</gene>
<evidence type="ECO:0000313" key="1">
    <source>
        <dbReference type="EMBL" id="GFD45925.1"/>
    </source>
</evidence>
<name>A0A699WE58_TANCI</name>
<protein>
    <submittedName>
        <fullName evidence="1">Protein HOTHEAD</fullName>
    </submittedName>
</protein>
<sequence length="50" mass="5516">MTNESEVLVMCEALGSLQLLLLGGIRPKDDLEKVAIPVLYDNQLDGKNMQ</sequence>
<dbReference type="EMBL" id="BKCJ011660928">
    <property type="protein sequence ID" value="GFD45925.1"/>
    <property type="molecule type" value="Genomic_DNA"/>
</dbReference>
<dbReference type="InterPro" id="IPR036188">
    <property type="entry name" value="FAD/NAD-bd_sf"/>
</dbReference>
<reference evidence="1" key="1">
    <citation type="journal article" date="2019" name="Sci. Rep.">
        <title>Draft genome of Tanacetum cinerariifolium, the natural source of mosquito coil.</title>
        <authorList>
            <person name="Yamashiro T."/>
            <person name="Shiraishi A."/>
            <person name="Satake H."/>
            <person name="Nakayama K."/>
        </authorList>
    </citation>
    <scope>NUCLEOTIDE SEQUENCE</scope>
</reference>
<dbReference type="AlphaFoldDB" id="A0A699WE58"/>
<feature type="non-terminal residue" evidence="1">
    <location>
        <position position="50"/>
    </location>
</feature>
<proteinExistence type="predicted"/>
<comment type="caution">
    <text evidence="1">The sequence shown here is derived from an EMBL/GenBank/DDBJ whole genome shotgun (WGS) entry which is preliminary data.</text>
</comment>
<accession>A0A699WE58</accession>